<feature type="compositionally biased region" description="Basic residues" evidence="1">
    <location>
        <begin position="116"/>
        <end position="129"/>
    </location>
</feature>
<evidence type="ECO:0000313" key="3">
    <source>
        <dbReference type="Proteomes" id="UP000318578"/>
    </source>
</evidence>
<dbReference type="Proteomes" id="UP000318578">
    <property type="component" value="Unassembled WGS sequence"/>
</dbReference>
<evidence type="ECO:0000256" key="1">
    <source>
        <dbReference type="SAM" id="MobiDB-lite"/>
    </source>
</evidence>
<protein>
    <submittedName>
        <fullName evidence="2">RHS repeat protein</fullName>
    </submittedName>
</protein>
<dbReference type="Gene3D" id="2.180.10.10">
    <property type="entry name" value="RHS repeat-associated core"/>
    <property type="match status" value="1"/>
</dbReference>
<sequence length="146" mass="16313">MRSTTTYTYDLAGQLTSSTDARGQTLAYTYDNLGRKTAEYSGSTTGTKLASWVYDTVQKGKLTSSTRYTPQGNYLVGYGGYDGQGNPTNYTVQLPGLGNRAVRQPRDQLRMERHRTAGRHPARSRRRSARGMGLHPLRRPRQPRPA</sequence>
<feature type="region of interest" description="Disordered" evidence="1">
    <location>
        <begin position="91"/>
        <end position="146"/>
    </location>
</feature>
<dbReference type="EMBL" id="VJZA01000138">
    <property type="protein sequence ID" value="TVT14338.1"/>
    <property type="molecule type" value="Genomic_DNA"/>
</dbReference>
<dbReference type="Pfam" id="PF05593">
    <property type="entry name" value="RHS_repeat"/>
    <property type="match status" value="1"/>
</dbReference>
<dbReference type="InterPro" id="IPR031325">
    <property type="entry name" value="RHS_repeat"/>
</dbReference>
<proteinExistence type="predicted"/>
<dbReference type="RefSeq" id="WP_144645768.1">
    <property type="nucleotide sequence ID" value="NZ_BNAX01000046.1"/>
</dbReference>
<name>A0A557ZQU4_9PSEU</name>
<organism evidence="2 3">
    <name type="scientific">Amycolatopsis acidiphila</name>
    <dbReference type="NCBI Taxonomy" id="715473"/>
    <lineage>
        <taxon>Bacteria</taxon>
        <taxon>Bacillati</taxon>
        <taxon>Actinomycetota</taxon>
        <taxon>Actinomycetes</taxon>
        <taxon>Pseudonocardiales</taxon>
        <taxon>Pseudonocardiaceae</taxon>
        <taxon>Amycolatopsis</taxon>
    </lineage>
</organism>
<dbReference type="NCBIfam" id="TIGR01643">
    <property type="entry name" value="YD_repeat_2x"/>
    <property type="match status" value="1"/>
</dbReference>
<dbReference type="OrthoDB" id="291011at2"/>
<feature type="compositionally biased region" description="Basic and acidic residues" evidence="1">
    <location>
        <begin position="104"/>
        <end position="115"/>
    </location>
</feature>
<evidence type="ECO:0000313" key="2">
    <source>
        <dbReference type="EMBL" id="TVT14338.1"/>
    </source>
</evidence>
<reference evidence="2 3" key="1">
    <citation type="submission" date="2019-07" db="EMBL/GenBank/DDBJ databases">
        <title>New species of Amycolatopsis and Streptomyces.</title>
        <authorList>
            <person name="Duangmal K."/>
            <person name="Teo W.F.A."/>
            <person name="Lipun K."/>
        </authorList>
    </citation>
    <scope>NUCLEOTIDE SEQUENCE [LARGE SCALE GENOMIC DNA]</scope>
    <source>
        <strain evidence="2 3">JCM 30562</strain>
    </source>
</reference>
<feature type="compositionally biased region" description="Basic residues" evidence="1">
    <location>
        <begin position="136"/>
        <end position="146"/>
    </location>
</feature>
<dbReference type="AlphaFoldDB" id="A0A557ZQU4"/>
<gene>
    <name evidence="2" type="ORF">FNH06_37845</name>
</gene>
<dbReference type="InterPro" id="IPR006530">
    <property type="entry name" value="YD"/>
</dbReference>
<comment type="caution">
    <text evidence="2">The sequence shown here is derived from an EMBL/GenBank/DDBJ whole genome shotgun (WGS) entry which is preliminary data.</text>
</comment>
<accession>A0A557ZQU4</accession>
<keyword evidence="3" id="KW-1185">Reference proteome</keyword>